<dbReference type="InterPro" id="IPR014710">
    <property type="entry name" value="RmlC-like_jellyroll"/>
</dbReference>
<keyword evidence="2" id="KW-0238">DNA-binding</keyword>
<comment type="caution">
    <text evidence="6">The sequence shown here is derived from an EMBL/GenBank/DDBJ whole genome shotgun (WGS) entry which is preliminary data.</text>
</comment>
<accession>A0A7W5G6J9</accession>
<feature type="domain" description="Cyclic nucleotide-binding" evidence="4">
    <location>
        <begin position="23"/>
        <end position="83"/>
    </location>
</feature>
<evidence type="ECO:0000313" key="7">
    <source>
        <dbReference type="Proteomes" id="UP000525987"/>
    </source>
</evidence>
<dbReference type="InterPro" id="IPR018490">
    <property type="entry name" value="cNMP-bd_dom_sf"/>
</dbReference>
<evidence type="ECO:0000256" key="1">
    <source>
        <dbReference type="ARBA" id="ARBA00023015"/>
    </source>
</evidence>
<keyword evidence="3" id="KW-0804">Transcription</keyword>
<dbReference type="Pfam" id="PF00027">
    <property type="entry name" value="cNMP_binding"/>
    <property type="match status" value="1"/>
</dbReference>
<protein>
    <submittedName>
        <fullName evidence="6">CRP-like cAMP-binding protein</fullName>
    </submittedName>
</protein>
<dbReference type="EMBL" id="JACHXM010000018">
    <property type="protein sequence ID" value="MBB3142235.1"/>
    <property type="molecule type" value="Genomic_DNA"/>
</dbReference>
<dbReference type="SMART" id="SM00419">
    <property type="entry name" value="HTH_CRP"/>
    <property type="match status" value="1"/>
</dbReference>
<dbReference type="Pfam" id="PF13545">
    <property type="entry name" value="HTH_Crp_2"/>
    <property type="match status" value="1"/>
</dbReference>
<evidence type="ECO:0000256" key="3">
    <source>
        <dbReference type="ARBA" id="ARBA00023163"/>
    </source>
</evidence>
<evidence type="ECO:0000259" key="5">
    <source>
        <dbReference type="PROSITE" id="PS51063"/>
    </source>
</evidence>
<dbReference type="Gene3D" id="2.60.120.10">
    <property type="entry name" value="Jelly Rolls"/>
    <property type="match status" value="1"/>
</dbReference>
<dbReference type="SUPFAM" id="SSF51206">
    <property type="entry name" value="cAMP-binding domain-like"/>
    <property type="match status" value="1"/>
</dbReference>
<dbReference type="InterPro" id="IPR036390">
    <property type="entry name" value="WH_DNA-bd_sf"/>
</dbReference>
<dbReference type="PROSITE" id="PS51063">
    <property type="entry name" value="HTH_CRP_2"/>
    <property type="match status" value="1"/>
</dbReference>
<organism evidence="6 7">
    <name type="scientific">Halomonas organivorans</name>
    <dbReference type="NCBI Taxonomy" id="257772"/>
    <lineage>
        <taxon>Bacteria</taxon>
        <taxon>Pseudomonadati</taxon>
        <taxon>Pseudomonadota</taxon>
        <taxon>Gammaproteobacteria</taxon>
        <taxon>Oceanospirillales</taxon>
        <taxon>Halomonadaceae</taxon>
        <taxon>Halomonas</taxon>
    </lineage>
</organism>
<dbReference type="RefSeq" id="WP_183388603.1">
    <property type="nucleotide sequence ID" value="NZ_JACHXM010000018.1"/>
</dbReference>
<keyword evidence="1" id="KW-0805">Transcription regulation</keyword>
<dbReference type="SUPFAM" id="SSF46785">
    <property type="entry name" value="Winged helix' DNA-binding domain"/>
    <property type="match status" value="1"/>
</dbReference>
<dbReference type="InterPro" id="IPR000595">
    <property type="entry name" value="cNMP-bd_dom"/>
</dbReference>
<evidence type="ECO:0000313" key="6">
    <source>
        <dbReference type="EMBL" id="MBB3142235.1"/>
    </source>
</evidence>
<sequence length="253" mass="28745">MGTVNGLGASMGRYIELESSERRLLEGLERHPYRAVRGERLWTSGDPVQDLFILQDGWACTFRDTRDGERQIIELLLPGDILGLREFTLPRHVSEARLITSGIVCGFPHHEIVDLVMASPPLAIALFAAISRQEALLTERMMVTLHRSARIQVCHFVLETFLRLRKVRGVAPESMPFPISQQLLGQILGQSSVHINRILMALERDGVMKKHRDYVAIPDTQRLYDEAEFEDGYLSDRMDGLLERLEALRGDSR</sequence>
<evidence type="ECO:0000256" key="2">
    <source>
        <dbReference type="ARBA" id="ARBA00023125"/>
    </source>
</evidence>
<dbReference type="AlphaFoldDB" id="A0A7W5G6J9"/>
<dbReference type="CDD" id="cd00038">
    <property type="entry name" value="CAP_ED"/>
    <property type="match status" value="1"/>
</dbReference>
<proteinExistence type="predicted"/>
<dbReference type="PROSITE" id="PS50042">
    <property type="entry name" value="CNMP_BINDING_3"/>
    <property type="match status" value="1"/>
</dbReference>
<name>A0A7W5G6J9_9GAMM</name>
<evidence type="ECO:0000259" key="4">
    <source>
        <dbReference type="PROSITE" id="PS50042"/>
    </source>
</evidence>
<dbReference type="GO" id="GO:0003677">
    <property type="term" value="F:DNA binding"/>
    <property type="evidence" value="ECO:0007669"/>
    <property type="project" value="UniProtKB-KW"/>
</dbReference>
<dbReference type="GO" id="GO:0006355">
    <property type="term" value="P:regulation of DNA-templated transcription"/>
    <property type="evidence" value="ECO:0007669"/>
    <property type="project" value="InterPro"/>
</dbReference>
<feature type="domain" description="HTH crp-type" evidence="5">
    <location>
        <begin position="147"/>
        <end position="221"/>
    </location>
</feature>
<dbReference type="Proteomes" id="UP000525987">
    <property type="component" value="Unassembled WGS sequence"/>
</dbReference>
<keyword evidence="7" id="KW-1185">Reference proteome</keyword>
<reference evidence="6 7" key="1">
    <citation type="submission" date="2020-08" db="EMBL/GenBank/DDBJ databases">
        <title>Genomic Encyclopedia of Type Strains, Phase III (KMG-III): the genomes of soil and plant-associated and newly described type strains.</title>
        <authorList>
            <person name="Whitman W."/>
        </authorList>
    </citation>
    <scope>NUCLEOTIDE SEQUENCE [LARGE SCALE GENOMIC DNA]</scope>
    <source>
        <strain evidence="6 7">CECT 5995</strain>
    </source>
</reference>
<gene>
    <name evidence="6" type="ORF">FHR96_003122</name>
</gene>
<dbReference type="InterPro" id="IPR012318">
    <property type="entry name" value="HTH_CRP"/>
</dbReference>